<dbReference type="Pfam" id="PF09811">
    <property type="entry name" value="Yae1_N"/>
    <property type="match status" value="1"/>
</dbReference>
<dbReference type="Proteomes" id="UP000697127">
    <property type="component" value="Unassembled WGS sequence"/>
</dbReference>
<comment type="similarity">
    <text evidence="3">Belongs to the YAE1 family.</text>
</comment>
<evidence type="ECO:0000256" key="4">
    <source>
        <dbReference type="ARBA" id="ARBA00017286"/>
    </source>
</evidence>
<keyword evidence="10" id="KW-1185">Reference proteome</keyword>
<evidence type="ECO:0000256" key="1">
    <source>
        <dbReference type="ARBA" id="ARBA00004123"/>
    </source>
</evidence>
<dbReference type="PANTHER" id="PTHR18829">
    <property type="entry name" value="PROTEIN YAE1 HOMOLOG"/>
    <property type="match status" value="1"/>
</dbReference>
<gene>
    <name evidence="9" type="primary">YAE1</name>
    <name evidence="9" type="ORF">C6P40_001073</name>
</gene>
<dbReference type="InterPro" id="IPR019191">
    <property type="entry name" value="Essential_protein_Yae1_N"/>
</dbReference>
<comment type="caution">
    <text evidence="9">The sequence shown here is derived from an EMBL/GenBank/DDBJ whole genome shotgun (WGS) entry which is preliminary data.</text>
</comment>
<feature type="domain" description="Essential protein Yae1 N-terminal" evidence="8">
    <location>
        <begin position="81"/>
        <end position="116"/>
    </location>
</feature>
<dbReference type="InterPro" id="IPR038881">
    <property type="entry name" value="Yae1-like"/>
</dbReference>
<accession>A0A9P6WK66</accession>
<evidence type="ECO:0000313" key="10">
    <source>
        <dbReference type="Proteomes" id="UP000697127"/>
    </source>
</evidence>
<keyword evidence="6" id="KW-0963">Cytoplasm</keyword>
<evidence type="ECO:0000259" key="8">
    <source>
        <dbReference type="Pfam" id="PF09811"/>
    </source>
</evidence>
<comment type="subcellular location">
    <subcellularLocation>
        <location evidence="2">Cytoplasm</location>
    </subcellularLocation>
    <subcellularLocation>
        <location evidence="1">Nucleus</location>
    </subcellularLocation>
</comment>
<dbReference type="EMBL" id="PUHW01000159">
    <property type="protein sequence ID" value="KAG0688349.1"/>
    <property type="molecule type" value="Genomic_DNA"/>
</dbReference>
<dbReference type="OrthoDB" id="20086at2759"/>
<dbReference type="GO" id="GO:0005634">
    <property type="term" value="C:nucleus"/>
    <property type="evidence" value="ECO:0007669"/>
    <property type="project" value="UniProtKB-SubCell"/>
</dbReference>
<dbReference type="GO" id="GO:0005737">
    <property type="term" value="C:cytoplasm"/>
    <property type="evidence" value="ECO:0007669"/>
    <property type="project" value="UniProtKB-SubCell"/>
</dbReference>
<reference evidence="9" key="1">
    <citation type="submission" date="2020-11" db="EMBL/GenBank/DDBJ databases">
        <title>Kefir isolates.</title>
        <authorList>
            <person name="Marcisauskas S."/>
            <person name="Kim Y."/>
            <person name="Blasche S."/>
        </authorList>
    </citation>
    <scope>NUCLEOTIDE SEQUENCE</scope>
    <source>
        <strain evidence="9">Olga-1</strain>
    </source>
</reference>
<sequence>MSDCSLGNCSCKEKDKLKTNTSLHMESSLDNLSVNSGSDSDVWGSDSEYGNDDESTLIGSVKQNDFSRDVAALKRRHENRGYLDGLTKGSEIGLQSGFDNGYPLGAQLGGLIGELLAETIWRYSLAQINKDIRDQAFSELKINKVLSSEYFDSNLKLKNPKDHPIINKWTKYYEILGSPMVA</sequence>
<proteinExistence type="inferred from homology"/>
<evidence type="ECO:0000256" key="2">
    <source>
        <dbReference type="ARBA" id="ARBA00004496"/>
    </source>
</evidence>
<evidence type="ECO:0000313" key="9">
    <source>
        <dbReference type="EMBL" id="KAG0688349.1"/>
    </source>
</evidence>
<keyword evidence="7" id="KW-0539">Nucleus</keyword>
<evidence type="ECO:0000256" key="7">
    <source>
        <dbReference type="ARBA" id="ARBA00023242"/>
    </source>
</evidence>
<dbReference type="PANTHER" id="PTHR18829:SF0">
    <property type="entry name" value="PROTEIN YAE1 HOMOLOG"/>
    <property type="match status" value="1"/>
</dbReference>
<evidence type="ECO:0000256" key="6">
    <source>
        <dbReference type="ARBA" id="ARBA00022490"/>
    </source>
</evidence>
<organism evidence="9 10">
    <name type="scientific">Pichia californica</name>
    <dbReference type="NCBI Taxonomy" id="460514"/>
    <lineage>
        <taxon>Eukaryota</taxon>
        <taxon>Fungi</taxon>
        <taxon>Dikarya</taxon>
        <taxon>Ascomycota</taxon>
        <taxon>Saccharomycotina</taxon>
        <taxon>Pichiomycetes</taxon>
        <taxon>Pichiales</taxon>
        <taxon>Pichiaceae</taxon>
        <taxon>Pichia</taxon>
    </lineage>
</organism>
<evidence type="ECO:0000256" key="3">
    <source>
        <dbReference type="ARBA" id="ARBA00007096"/>
    </source>
</evidence>
<name>A0A9P6WK66_9ASCO</name>
<dbReference type="AlphaFoldDB" id="A0A9P6WK66"/>
<evidence type="ECO:0000256" key="5">
    <source>
        <dbReference type="ARBA" id="ARBA00018400"/>
    </source>
</evidence>
<protein>
    <recommendedName>
        <fullName evidence="5">Protein YAE1</fullName>
    </recommendedName>
    <alternativeName>
        <fullName evidence="4">Protein yae1</fullName>
    </alternativeName>
</protein>